<feature type="transmembrane region" description="Helical" evidence="1">
    <location>
        <begin position="144"/>
        <end position="162"/>
    </location>
</feature>
<accession>A0ABU9DFB6</accession>
<gene>
    <name evidence="2" type="ORF">WMW72_06520</name>
</gene>
<organism evidence="2 3">
    <name type="scientific">Paenibacillus filicis</name>
    <dbReference type="NCBI Taxonomy" id="669464"/>
    <lineage>
        <taxon>Bacteria</taxon>
        <taxon>Bacillati</taxon>
        <taxon>Bacillota</taxon>
        <taxon>Bacilli</taxon>
        <taxon>Bacillales</taxon>
        <taxon>Paenibacillaceae</taxon>
        <taxon>Paenibacillus</taxon>
    </lineage>
</organism>
<keyword evidence="1" id="KW-1133">Transmembrane helix</keyword>
<reference evidence="2 3" key="1">
    <citation type="submission" date="2024-04" db="EMBL/GenBank/DDBJ databases">
        <title>draft genome sequnece of Paenibacillus filicis.</title>
        <authorList>
            <person name="Kim D.-U."/>
        </authorList>
    </citation>
    <scope>NUCLEOTIDE SEQUENCE [LARGE SCALE GENOMIC DNA]</scope>
    <source>
        <strain evidence="2 3">KACC14197</strain>
    </source>
</reference>
<name>A0ABU9DFB6_9BACL</name>
<evidence type="ECO:0000313" key="3">
    <source>
        <dbReference type="Proteomes" id="UP001469365"/>
    </source>
</evidence>
<sequence length="526" mass="56883">MSRDKDASWYELLEKVDQSRALQQLGELELGEAEPAGEVVLGRIKARALGKLGLPQMASGGQGLLEADASGSVLELKGMAQEDGRQQAAQADPILLMAEASFRADAGVADGQRGRSDSPSAQTMVIAERRVGVQGGLRKRSQRIAAAALAAAILLLAAMAAGSPEVRAQLSKAIQFIPGFGAVQDKQEQMIRYVLPDPLTLSVGQGKVQLRGLTIGDKYAYATLNGTGTPPVRAFKLIDGSGQQYEFRSVMMVESGQWTGNLEYKGVIPVNGPIMLSIAGMDASVALNLTVPSHEDTIEEMGATDTHQGISLTAVTRTLEDGRTNVTLVPQVPEGVRITNYGTTNGPGDLIIDTLTLTEESGGQLALRREEIFPNPNEFTFVKEGSGPLTLTIPELALTRRLTKQPVLRIPIPQEGVMELGQTVDVGGFPVELLRVERLSKENSGMWQETIRLHLDMHTDLRAPESLLYFFPDPFKDYGGLSFVTDEHTQAAITMDLGVSSKDREYVFHVQELKTVVRGPWTLEIP</sequence>
<evidence type="ECO:0000313" key="2">
    <source>
        <dbReference type="EMBL" id="MEK8127567.1"/>
    </source>
</evidence>
<proteinExistence type="predicted"/>
<comment type="caution">
    <text evidence="2">The sequence shown here is derived from an EMBL/GenBank/DDBJ whole genome shotgun (WGS) entry which is preliminary data.</text>
</comment>
<protein>
    <recommendedName>
        <fullName evidence="4">DUF4179 domain-containing protein</fullName>
    </recommendedName>
</protein>
<keyword evidence="3" id="KW-1185">Reference proteome</keyword>
<evidence type="ECO:0008006" key="4">
    <source>
        <dbReference type="Google" id="ProtNLM"/>
    </source>
</evidence>
<keyword evidence="1" id="KW-0472">Membrane</keyword>
<dbReference type="EMBL" id="JBBPCC010000003">
    <property type="protein sequence ID" value="MEK8127567.1"/>
    <property type="molecule type" value="Genomic_DNA"/>
</dbReference>
<dbReference type="RefSeq" id="WP_341414632.1">
    <property type="nucleotide sequence ID" value="NZ_JBBPCC010000003.1"/>
</dbReference>
<dbReference type="Proteomes" id="UP001469365">
    <property type="component" value="Unassembled WGS sequence"/>
</dbReference>
<keyword evidence="1" id="KW-0812">Transmembrane</keyword>
<evidence type="ECO:0000256" key="1">
    <source>
        <dbReference type="SAM" id="Phobius"/>
    </source>
</evidence>